<dbReference type="EC" id="2.1.1.61" evidence="10"/>
<dbReference type="NCBIfam" id="TIGR03197">
    <property type="entry name" value="MnmC_Cterm"/>
    <property type="match status" value="1"/>
</dbReference>
<comment type="similarity">
    <text evidence="10">In the C-terminal section; belongs to the DAO family.</text>
</comment>
<evidence type="ECO:0000256" key="2">
    <source>
        <dbReference type="ARBA" id="ARBA00022603"/>
    </source>
</evidence>
<evidence type="ECO:0000256" key="9">
    <source>
        <dbReference type="ARBA" id="ARBA00023268"/>
    </source>
</evidence>
<dbReference type="HAMAP" id="MF_01102">
    <property type="entry name" value="MnmC"/>
    <property type="match status" value="1"/>
</dbReference>
<comment type="subcellular location">
    <subcellularLocation>
        <location evidence="10">Cytoplasm</location>
    </subcellularLocation>
</comment>
<evidence type="ECO:0000259" key="12">
    <source>
        <dbReference type="Pfam" id="PF05430"/>
    </source>
</evidence>
<sequence>MEHRDNPYFIQSATLSWEDGIPCAEAYGDVYFSRDDGLAESQYVFLQHNQLAQRWQNLDPQCPGRFTICESGFGTGLNFLLAWQLWQQCAPANWTLHYISSEKHPLTPQDLQISHGHWPALATLSNLLQELYPPLLPGHHRRNLHDHRVCLDLLFGDIVENLPALLDTEYPALQPSNSDDPPGATTNRVVDAWFLDGFAPASNPEMWQQALFAAMQYLSRDGATFATFTSAGVVKRGLRAAGFSVRKVKGFGRKREMLCGEFVGADDGSPAPPLPPRKGAVAWHQPQSRGSVRSVIVIGGGLAGCSTAWALAERGIQVQLLERGPTLATGASGNPQGILYTKLSPEAGALNQFTLHSFLYALHHYRQLAHRRDFIHDFCGVLQLPGSEREAELYRRVAEVMADQHWVKSLDAASASALAGLAIDRPGLFYPGAGWISPTSLCAAYTQHPDITVHHCKAALSLRATSQGWKIDCGDTQFQSDAVVIANSHDAAKFPYSDYLPLRKIRGQLSYLPADAVLKPPATVICHDGYIAPPIADHYCIGASFNLNDDSTALSDAEHHDNLRKLRALDSAVIADDTEVIGGRAALRCASPDYMPIVGALPDTAAFDRDFASLRKDARLTVGRPGRYHANLYINVAHGSRGLTSTPMAAELLASYLCGEARPLPRHLSEALSPARFIIRDLSRHRR</sequence>
<keyword evidence="4 10" id="KW-0808">Transferase</keyword>
<evidence type="ECO:0000313" key="13">
    <source>
        <dbReference type="EMBL" id="NKI17163.1"/>
    </source>
</evidence>
<evidence type="ECO:0000256" key="7">
    <source>
        <dbReference type="ARBA" id="ARBA00022827"/>
    </source>
</evidence>
<evidence type="ECO:0000256" key="5">
    <source>
        <dbReference type="ARBA" id="ARBA00022691"/>
    </source>
</evidence>
<protein>
    <recommendedName>
        <fullName evidence="10">tRNA 5-methylaminomethyl-2-thiouridine biosynthesis bifunctional protein MnmC</fullName>
        <shortName evidence="10">tRNA mnm(5)s(2)U biosynthesis bifunctional protein</shortName>
    </recommendedName>
    <domain>
        <recommendedName>
            <fullName evidence="10">tRNA (mnm(5)s(2)U34)-methyltransferase</fullName>
            <ecNumber evidence="10">2.1.1.61</ecNumber>
        </recommendedName>
    </domain>
    <domain>
        <recommendedName>
            <fullName evidence="10">FAD-dependent cmnm(5)s(2)U34 oxidoreductase</fullName>
            <ecNumber evidence="10">1.5.-.-</ecNumber>
        </recommendedName>
    </domain>
</protein>
<comment type="catalytic activity">
    <reaction evidence="10">
        <text>5-aminomethyl-2-thiouridine(34) in tRNA + S-adenosyl-L-methionine = 5-methylaminomethyl-2-thiouridine(34) in tRNA + S-adenosyl-L-homocysteine + H(+)</text>
        <dbReference type="Rhea" id="RHEA:19569"/>
        <dbReference type="Rhea" id="RHEA-COMP:10195"/>
        <dbReference type="Rhea" id="RHEA-COMP:10197"/>
        <dbReference type="ChEBI" id="CHEBI:15378"/>
        <dbReference type="ChEBI" id="CHEBI:57856"/>
        <dbReference type="ChEBI" id="CHEBI:59789"/>
        <dbReference type="ChEBI" id="CHEBI:74454"/>
        <dbReference type="ChEBI" id="CHEBI:74455"/>
        <dbReference type="EC" id="2.1.1.61"/>
    </reaction>
</comment>
<keyword evidence="1 10" id="KW-0963">Cytoplasm</keyword>
<dbReference type="PANTHER" id="PTHR13847">
    <property type="entry name" value="SARCOSINE DEHYDROGENASE-RELATED"/>
    <property type="match status" value="1"/>
</dbReference>
<dbReference type="Gene3D" id="3.50.50.60">
    <property type="entry name" value="FAD/NAD(P)-binding domain"/>
    <property type="match status" value="1"/>
</dbReference>
<dbReference type="Gene3D" id="3.40.50.150">
    <property type="entry name" value="Vaccinia Virus protein VP39"/>
    <property type="match status" value="1"/>
</dbReference>
<dbReference type="NCBIfam" id="NF033855">
    <property type="entry name" value="tRNA_MNMC2"/>
    <property type="match status" value="1"/>
</dbReference>
<dbReference type="EMBL" id="JAAWWK010000002">
    <property type="protein sequence ID" value="NKI17163.1"/>
    <property type="molecule type" value="Genomic_DNA"/>
</dbReference>
<comment type="similarity">
    <text evidence="10">In the N-terminal section; belongs to the methyltransferase superfamily. tRNA (mnm(5)s(2)U34)-methyltransferase family.</text>
</comment>
<feature type="region of interest" description="tRNA (mnm(5)s(2)U34)-methyltransferase" evidence="10">
    <location>
        <begin position="1"/>
        <end position="263"/>
    </location>
</feature>
<dbReference type="SUPFAM" id="SSF51905">
    <property type="entry name" value="FAD/NAD(P)-binding domain"/>
    <property type="match status" value="1"/>
</dbReference>
<evidence type="ECO:0000256" key="10">
    <source>
        <dbReference type="HAMAP-Rule" id="MF_01102"/>
    </source>
</evidence>
<dbReference type="SUPFAM" id="SSF54373">
    <property type="entry name" value="FAD-linked reductases, C-terminal domain"/>
    <property type="match status" value="1"/>
</dbReference>
<comment type="function">
    <text evidence="10">Catalyzes the last two steps in the biosynthesis of 5-methylaminomethyl-2-thiouridine (mnm(5)s(2)U) at the wobble position (U34) in tRNA. Catalyzes the FAD-dependent demodification of cmnm(5)s(2)U34 to nm(5)s(2)U34, followed by the transfer of a methyl group from S-adenosyl-L-methionine to nm(5)s(2)U34, to form mnm(5)s(2)U34.</text>
</comment>
<dbReference type="RefSeq" id="WP_168449685.1">
    <property type="nucleotide sequence ID" value="NZ_JAAWWK010000002.1"/>
</dbReference>
<dbReference type="NCBIfam" id="NF002481">
    <property type="entry name" value="PRK01747.1-2"/>
    <property type="match status" value="1"/>
</dbReference>
<comment type="cofactor">
    <cofactor evidence="10">
        <name>FAD</name>
        <dbReference type="ChEBI" id="CHEBI:57692"/>
    </cofactor>
</comment>
<keyword evidence="5 10" id="KW-0949">S-adenosyl-L-methionine</keyword>
<feature type="domain" description="MnmC-like methyltransferase" evidence="12">
    <location>
        <begin position="122"/>
        <end position="260"/>
    </location>
</feature>
<keyword evidence="6 10" id="KW-0819">tRNA processing</keyword>
<evidence type="ECO:0000259" key="11">
    <source>
        <dbReference type="Pfam" id="PF01266"/>
    </source>
</evidence>
<dbReference type="PANTHER" id="PTHR13847:SF283">
    <property type="entry name" value="TRNA 5-METHYLAMINOMETHYL-2-THIOURIDINE BIOSYNTHESIS BIFUNCTIONAL PROTEIN MNMC"/>
    <property type="match status" value="1"/>
</dbReference>
<keyword evidence="7 10" id="KW-0274">FAD</keyword>
<keyword evidence="8 10" id="KW-0560">Oxidoreductase</keyword>
<dbReference type="InterPro" id="IPR047785">
    <property type="entry name" value="tRNA_MNMC2"/>
</dbReference>
<evidence type="ECO:0000256" key="1">
    <source>
        <dbReference type="ARBA" id="ARBA00022490"/>
    </source>
</evidence>
<dbReference type="EC" id="1.5.-.-" evidence="10"/>
<dbReference type="InterPro" id="IPR029063">
    <property type="entry name" value="SAM-dependent_MTases_sf"/>
</dbReference>
<proteinExistence type="inferred from homology"/>
<dbReference type="Pfam" id="PF01266">
    <property type="entry name" value="DAO"/>
    <property type="match status" value="1"/>
</dbReference>
<dbReference type="InterPro" id="IPR023032">
    <property type="entry name" value="tRNA_MAMT_biosynth_bifunc_MnmC"/>
</dbReference>
<organism evidence="13 14">
    <name type="scientific">Spongiibacter thalassae</name>
    <dbReference type="NCBI Taxonomy" id="2721624"/>
    <lineage>
        <taxon>Bacteria</taxon>
        <taxon>Pseudomonadati</taxon>
        <taxon>Pseudomonadota</taxon>
        <taxon>Gammaproteobacteria</taxon>
        <taxon>Cellvibrionales</taxon>
        <taxon>Spongiibacteraceae</taxon>
        <taxon>Spongiibacter</taxon>
    </lineage>
</organism>
<dbReference type="InterPro" id="IPR006076">
    <property type="entry name" value="FAD-dep_OxRdtase"/>
</dbReference>
<dbReference type="Gene3D" id="3.30.9.10">
    <property type="entry name" value="D-Amino Acid Oxidase, subunit A, domain 2"/>
    <property type="match status" value="1"/>
</dbReference>
<evidence type="ECO:0000256" key="3">
    <source>
        <dbReference type="ARBA" id="ARBA00022630"/>
    </source>
</evidence>
<dbReference type="Proteomes" id="UP000765845">
    <property type="component" value="Unassembled WGS sequence"/>
</dbReference>
<evidence type="ECO:0000313" key="14">
    <source>
        <dbReference type="Proteomes" id="UP000765845"/>
    </source>
</evidence>
<accession>A0ABX1GFE5</accession>
<reference evidence="13 14" key="1">
    <citation type="submission" date="2020-04" db="EMBL/GenBank/DDBJ databases">
        <authorList>
            <person name="Yoon J."/>
        </authorList>
    </citation>
    <scope>NUCLEOTIDE SEQUENCE [LARGE SCALE GENOMIC DNA]</scope>
    <source>
        <strain evidence="13 14">KMU-166</strain>
    </source>
</reference>
<dbReference type="Pfam" id="PF05430">
    <property type="entry name" value="Methyltransf_30"/>
    <property type="match status" value="1"/>
</dbReference>
<keyword evidence="14" id="KW-1185">Reference proteome</keyword>
<dbReference type="InterPro" id="IPR008471">
    <property type="entry name" value="MnmC-like_methylTransf"/>
</dbReference>
<evidence type="ECO:0000256" key="6">
    <source>
        <dbReference type="ARBA" id="ARBA00022694"/>
    </source>
</evidence>
<keyword evidence="9 10" id="KW-0511">Multifunctional enzyme</keyword>
<dbReference type="InterPro" id="IPR017610">
    <property type="entry name" value="tRNA_S-uridine_synth_MnmC_C"/>
</dbReference>
<evidence type="ECO:0000256" key="8">
    <source>
        <dbReference type="ARBA" id="ARBA00023002"/>
    </source>
</evidence>
<feature type="region of interest" description="FAD-dependent cmnm(5)s(2)U34 oxidoreductase" evidence="10">
    <location>
        <begin position="298"/>
        <end position="687"/>
    </location>
</feature>
<name>A0ABX1GFE5_9GAMM</name>
<dbReference type="InterPro" id="IPR036188">
    <property type="entry name" value="FAD/NAD-bd_sf"/>
</dbReference>
<gene>
    <name evidence="10 13" type="primary">mnmC</name>
    <name evidence="13" type="ORF">HCU74_06970</name>
</gene>
<keyword evidence="2 10" id="KW-0489">Methyltransferase</keyword>
<feature type="domain" description="FAD dependent oxidoreductase" evidence="11">
    <location>
        <begin position="295"/>
        <end position="655"/>
    </location>
</feature>
<keyword evidence="3 10" id="KW-0285">Flavoprotein</keyword>
<comment type="caution">
    <text evidence="13">The sequence shown here is derived from an EMBL/GenBank/DDBJ whole genome shotgun (WGS) entry which is preliminary data.</text>
</comment>
<evidence type="ECO:0000256" key="4">
    <source>
        <dbReference type="ARBA" id="ARBA00022679"/>
    </source>
</evidence>